<gene>
    <name evidence="2" type="ORF">SAMN05216551_108112</name>
</gene>
<sequence length="106" mass="10724">MKKTDLEKNKGLKIANRQAFDASRRAASASARGDGRQADKLNPLMRRMLARADSATPGAADEAGNEAGDAAVRPAQTAQTAADAASDVTSNAADAPATGKRAGGDA</sequence>
<keyword evidence="3" id="KW-1185">Reference proteome</keyword>
<evidence type="ECO:0000313" key="2">
    <source>
        <dbReference type="EMBL" id="SDV49472.1"/>
    </source>
</evidence>
<organism evidence="2 3">
    <name type="scientific">Chitinasiproducens palmae</name>
    <dbReference type="NCBI Taxonomy" id="1770053"/>
    <lineage>
        <taxon>Bacteria</taxon>
        <taxon>Pseudomonadati</taxon>
        <taxon>Pseudomonadota</taxon>
        <taxon>Betaproteobacteria</taxon>
        <taxon>Burkholderiales</taxon>
        <taxon>Burkholderiaceae</taxon>
        <taxon>Chitinasiproducens</taxon>
    </lineage>
</organism>
<reference evidence="3" key="1">
    <citation type="submission" date="2016-09" db="EMBL/GenBank/DDBJ databases">
        <authorList>
            <person name="Varghese N."/>
            <person name="Submissions S."/>
        </authorList>
    </citation>
    <scope>NUCLEOTIDE SEQUENCE [LARGE SCALE GENOMIC DNA]</scope>
    <source>
        <strain evidence="3">JS23</strain>
    </source>
</reference>
<proteinExistence type="predicted"/>
<dbReference type="AlphaFoldDB" id="A0A1H2PSB8"/>
<dbReference type="EMBL" id="FNLO01000008">
    <property type="protein sequence ID" value="SDV49472.1"/>
    <property type="molecule type" value="Genomic_DNA"/>
</dbReference>
<feature type="compositionally biased region" description="Low complexity" evidence="1">
    <location>
        <begin position="58"/>
        <end position="95"/>
    </location>
</feature>
<protein>
    <submittedName>
        <fullName evidence="2">Uncharacterized protein</fullName>
    </submittedName>
</protein>
<name>A0A1H2PSB8_9BURK</name>
<feature type="compositionally biased region" description="Basic and acidic residues" evidence="1">
    <location>
        <begin position="1"/>
        <end position="10"/>
    </location>
</feature>
<feature type="region of interest" description="Disordered" evidence="1">
    <location>
        <begin position="1"/>
        <end position="106"/>
    </location>
</feature>
<dbReference type="RefSeq" id="WP_091909547.1">
    <property type="nucleotide sequence ID" value="NZ_FNLO01000008.1"/>
</dbReference>
<evidence type="ECO:0000313" key="3">
    <source>
        <dbReference type="Proteomes" id="UP000243719"/>
    </source>
</evidence>
<dbReference type="Proteomes" id="UP000243719">
    <property type="component" value="Unassembled WGS sequence"/>
</dbReference>
<feature type="compositionally biased region" description="Low complexity" evidence="1">
    <location>
        <begin position="17"/>
        <end position="32"/>
    </location>
</feature>
<evidence type="ECO:0000256" key="1">
    <source>
        <dbReference type="SAM" id="MobiDB-lite"/>
    </source>
</evidence>
<accession>A0A1H2PSB8</accession>